<dbReference type="RefSeq" id="WP_231334866.1">
    <property type="nucleotide sequence ID" value="NZ_CP059572.1"/>
</dbReference>
<reference evidence="2" key="1">
    <citation type="submission" date="2020-07" db="EMBL/GenBank/DDBJ databases">
        <authorList>
            <person name="Tarantini F.S."/>
            <person name="Hong K.W."/>
            <person name="Chan K.G."/>
        </authorList>
    </citation>
    <scope>NUCLEOTIDE SEQUENCE</scope>
    <source>
        <strain evidence="2">32-07</strain>
    </source>
</reference>
<accession>A0ABX8QS96</accession>
<feature type="region of interest" description="Disordered" evidence="1">
    <location>
        <begin position="1"/>
        <end position="53"/>
    </location>
</feature>
<evidence type="ECO:0000313" key="2">
    <source>
        <dbReference type="EMBL" id="QXJ21696.1"/>
    </source>
</evidence>
<proteinExistence type="predicted"/>
<name>A0ABX8QS96_9ACTN</name>
<gene>
    <name evidence="2" type="ORF">AGRA3207_002575</name>
</gene>
<keyword evidence="3" id="KW-1185">Reference proteome</keyword>
<sequence length="53" mass="6220">MNDKADRETERVRAEAVEPEGENRSEARTRKRPGDDKRKLSDAARKMRAMFEK</sequence>
<dbReference type="EMBL" id="CP059572">
    <property type="protein sequence ID" value="QXJ21696.1"/>
    <property type="molecule type" value="Genomic_DNA"/>
</dbReference>
<dbReference type="Proteomes" id="UP001049518">
    <property type="component" value="Chromosome"/>
</dbReference>
<organism evidence="2 3">
    <name type="scientific">Actinomadura graeca</name>
    <dbReference type="NCBI Taxonomy" id="2750812"/>
    <lineage>
        <taxon>Bacteria</taxon>
        <taxon>Bacillati</taxon>
        <taxon>Actinomycetota</taxon>
        <taxon>Actinomycetes</taxon>
        <taxon>Streptosporangiales</taxon>
        <taxon>Thermomonosporaceae</taxon>
        <taxon>Actinomadura</taxon>
    </lineage>
</organism>
<evidence type="ECO:0000313" key="3">
    <source>
        <dbReference type="Proteomes" id="UP001049518"/>
    </source>
</evidence>
<protein>
    <submittedName>
        <fullName evidence="2">Uncharacterized protein</fullName>
    </submittedName>
</protein>
<evidence type="ECO:0000256" key="1">
    <source>
        <dbReference type="SAM" id="MobiDB-lite"/>
    </source>
</evidence>